<reference evidence="1" key="2">
    <citation type="submission" date="2021-06" db="EMBL/GenBank/DDBJ databases">
        <authorList>
            <consortium name="NCBI Pathogen Detection Project"/>
        </authorList>
    </citation>
    <scope>NUCLEOTIDE SEQUENCE</scope>
    <source>
        <strain evidence="1">Clostridioides</strain>
    </source>
</reference>
<evidence type="ECO:0000313" key="1">
    <source>
        <dbReference type="EMBL" id="HBH2620882.1"/>
    </source>
</evidence>
<name>A0A9P3YS33_CLODI</name>
<gene>
    <name evidence="1" type="ORF">KRQ00_002663</name>
</gene>
<reference evidence="1" key="1">
    <citation type="journal article" date="2018" name="Genome Biol.">
        <title>SKESA: strategic k-mer extension for scrupulous assemblies.</title>
        <authorList>
            <person name="Souvorov A."/>
            <person name="Agarwala R."/>
            <person name="Lipman D.J."/>
        </authorList>
    </citation>
    <scope>NUCLEOTIDE SEQUENCE</scope>
    <source>
        <strain evidence="1">Clostridioides</strain>
    </source>
</reference>
<protein>
    <submittedName>
        <fullName evidence="1">Uncharacterized protein</fullName>
    </submittedName>
</protein>
<dbReference type="RefSeq" id="WP_003429722.1">
    <property type="nucleotide sequence ID" value="NZ_BIMY01000007.1"/>
</dbReference>
<comment type="caution">
    <text evidence="1">The sequence shown here is derived from an EMBL/GenBank/DDBJ whole genome shotgun (WGS) entry which is preliminary data.</text>
</comment>
<sequence length="57" mass="6763">MCTKKEEQKYSKCEICGVLIDDTDKVYNNTYNLCKKCKRNISTEKIVKYINIYDESN</sequence>
<dbReference type="Proteomes" id="UP000879542">
    <property type="component" value="Unassembled WGS sequence"/>
</dbReference>
<evidence type="ECO:0000313" key="2">
    <source>
        <dbReference type="Proteomes" id="UP000879542"/>
    </source>
</evidence>
<dbReference type="EMBL" id="DAEQIJ010000013">
    <property type="protein sequence ID" value="HBH2620882.1"/>
    <property type="molecule type" value="Genomic_DNA"/>
</dbReference>
<organism evidence="1 2">
    <name type="scientific">Clostridioides difficile</name>
    <name type="common">Peptoclostridium difficile</name>
    <dbReference type="NCBI Taxonomy" id="1496"/>
    <lineage>
        <taxon>Bacteria</taxon>
        <taxon>Bacillati</taxon>
        <taxon>Bacillota</taxon>
        <taxon>Clostridia</taxon>
        <taxon>Peptostreptococcales</taxon>
        <taxon>Peptostreptococcaceae</taxon>
        <taxon>Clostridioides</taxon>
    </lineage>
</organism>
<accession>A0A9P3YS33</accession>
<dbReference type="AlphaFoldDB" id="A0A9P3YS33"/>
<proteinExistence type="predicted"/>